<sequence length="305" mass="34856">MSVLKGEAYFEDGDFPFHIHRCPIKQDGVVPVHAHEFVEFVYVLKGGAMHDMPERRSVLATGDVFVIEPQTYHGYVGAGREDSVVYNLLFDKRLLRKELDVLLQIPAFIDYFYLAPFLRKNAAFVPYLSLNVHQQQLMEALLRKMHDEWAGKRAGYRLVIKTALIECLVQLSRFHEDNGNKAGVPLLQEEGMDSILHFIGQHYVRPLTLAQLSQSCGMSVSSFTAKFKKATGMTFIDYKHSLQIRHACRLLQDPRTKVVHAAYDSGFQDISFFNRVFRKQMGMTPGQFRRSLTRDNKGAEAPTEP</sequence>
<comment type="caution">
    <text evidence="5">The sequence shown here is derived from an EMBL/GenBank/DDBJ whole genome shotgun (WGS) entry which is preliminary data.</text>
</comment>
<proteinExistence type="predicted"/>
<dbReference type="InterPro" id="IPR020449">
    <property type="entry name" value="Tscrpt_reg_AraC-type_HTH"/>
</dbReference>
<name>A0A927CFM9_9BACL</name>
<dbReference type="GO" id="GO:0043565">
    <property type="term" value="F:sequence-specific DNA binding"/>
    <property type="evidence" value="ECO:0007669"/>
    <property type="project" value="InterPro"/>
</dbReference>
<dbReference type="Proteomes" id="UP000632125">
    <property type="component" value="Unassembled WGS sequence"/>
</dbReference>
<keyword evidence="3" id="KW-0804">Transcription</keyword>
<keyword evidence="6" id="KW-1185">Reference proteome</keyword>
<gene>
    <name evidence="5" type="ORF">IDH41_01370</name>
</gene>
<dbReference type="PANTHER" id="PTHR43280">
    <property type="entry name" value="ARAC-FAMILY TRANSCRIPTIONAL REGULATOR"/>
    <property type="match status" value="1"/>
</dbReference>
<feature type="domain" description="HTH araC/xylS-type" evidence="4">
    <location>
        <begin position="193"/>
        <end position="291"/>
    </location>
</feature>
<evidence type="ECO:0000256" key="1">
    <source>
        <dbReference type="ARBA" id="ARBA00023015"/>
    </source>
</evidence>
<evidence type="ECO:0000256" key="2">
    <source>
        <dbReference type="ARBA" id="ARBA00023125"/>
    </source>
</evidence>
<organism evidence="5 6">
    <name type="scientific">Paenibacillus arenilitoris</name>
    <dbReference type="NCBI Taxonomy" id="2772299"/>
    <lineage>
        <taxon>Bacteria</taxon>
        <taxon>Bacillati</taxon>
        <taxon>Bacillota</taxon>
        <taxon>Bacilli</taxon>
        <taxon>Bacillales</taxon>
        <taxon>Paenibacillaceae</taxon>
        <taxon>Paenibacillus</taxon>
    </lineage>
</organism>
<dbReference type="EMBL" id="JACXIY010000001">
    <property type="protein sequence ID" value="MBD2867209.1"/>
    <property type="molecule type" value="Genomic_DNA"/>
</dbReference>
<dbReference type="Gene3D" id="1.10.10.60">
    <property type="entry name" value="Homeodomain-like"/>
    <property type="match status" value="2"/>
</dbReference>
<reference evidence="5" key="1">
    <citation type="submission" date="2020-09" db="EMBL/GenBank/DDBJ databases">
        <title>A novel bacterium of genus Paenibacillus, isolated from South China Sea.</title>
        <authorList>
            <person name="Huang H."/>
            <person name="Mo K."/>
            <person name="Hu Y."/>
        </authorList>
    </citation>
    <scope>NUCLEOTIDE SEQUENCE</scope>
    <source>
        <strain evidence="5">IB182493</strain>
    </source>
</reference>
<dbReference type="SUPFAM" id="SSF51215">
    <property type="entry name" value="Regulatory protein AraC"/>
    <property type="match status" value="1"/>
</dbReference>
<dbReference type="InterPro" id="IPR003313">
    <property type="entry name" value="AraC-bd"/>
</dbReference>
<evidence type="ECO:0000313" key="5">
    <source>
        <dbReference type="EMBL" id="MBD2867209.1"/>
    </source>
</evidence>
<dbReference type="PANTHER" id="PTHR43280:SF28">
    <property type="entry name" value="HTH-TYPE TRANSCRIPTIONAL ACTIVATOR RHAS"/>
    <property type="match status" value="1"/>
</dbReference>
<dbReference type="AlphaFoldDB" id="A0A927CFM9"/>
<dbReference type="SUPFAM" id="SSF46689">
    <property type="entry name" value="Homeodomain-like"/>
    <property type="match status" value="2"/>
</dbReference>
<evidence type="ECO:0000256" key="3">
    <source>
        <dbReference type="ARBA" id="ARBA00023163"/>
    </source>
</evidence>
<dbReference type="InterPro" id="IPR009057">
    <property type="entry name" value="Homeodomain-like_sf"/>
</dbReference>
<dbReference type="Gene3D" id="2.60.120.10">
    <property type="entry name" value="Jelly Rolls"/>
    <property type="match status" value="1"/>
</dbReference>
<dbReference type="GO" id="GO:0003700">
    <property type="term" value="F:DNA-binding transcription factor activity"/>
    <property type="evidence" value="ECO:0007669"/>
    <property type="project" value="InterPro"/>
</dbReference>
<dbReference type="RefSeq" id="WP_190857567.1">
    <property type="nucleotide sequence ID" value="NZ_JACXIY010000001.1"/>
</dbReference>
<dbReference type="InterPro" id="IPR018060">
    <property type="entry name" value="HTH_AraC"/>
</dbReference>
<keyword evidence="1" id="KW-0805">Transcription regulation</keyword>
<dbReference type="InterPro" id="IPR014710">
    <property type="entry name" value="RmlC-like_jellyroll"/>
</dbReference>
<dbReference type="Pfam" id="PF02311">
    <property type="entry name" value="AraC_binding"/>
    <property type="match status" value="1"/>
</dbReference>
<protein>
    <submittedName>
        <fullName evidence="5">Helix-turn-helix transcriptional regulator</fullName>
    </submittedName>
</protein>
<dbReference type="SMART" id="SM00342">
    <property type="entry name" value="HTH_ARAC"/>
    <property type="match status" value="1"/>
</dbReference>
<evidence type="ECO:0000313" key="6">
    <source>
        <dbReference type="Proteomes" id="UP000632125"/>
    </source>
</evidence>
<keyword evidence="2" id="KW-0238">DNA-binding</keyword>
<dbReference type="PROSITE" id="PS01124">
    <property type="entry name" value="HTH_ARAC_FAMILY_2"/>
    <property type="match status" value="1"/>
</dbReference>
<dbReference type="PRINTS" id="PR00032">
    <property type="entry name" value="HTHARAC"/>
</dbReference>
<dbReference type="InterPro" id="IPR037923">
    <property type="entry name" value="HTH-like"/>
</dbReference>
<accession>A0A927CFM9</accession>
<dbReference type="Pfam" id="PF12833">
    <property type="entry name" value="HTH_18"/>
    <property type="match status" value="1"/>
</dbReference>
<evidence type="ECO:0000259" key="4">
    <source>
        <dbReference type="PROSITE" id="PS01124"/>
    </source>
</evidence>